<evidence type="ECO:0000256" key="1">
    <source>
        <dbReference type="ARBA" id="ARBA00004651"/>
    </source>
</evidence>
<dbReference type="NCBIfam" id="TIGR00914">
    <property type="entry name" value="2A0601"/>
    <property type="match status" value="1"/>
</dbReference>
<proteinExistence type="inferred from homology"/>
<evidence type="ECO:0000256" key="7">
    <source>
        <dbReference type="ARBA" id="ARBA00023136"/>
    </source>
</evidence>
<dbReference type="OrthoDB" id="636130at2"/>
<keyword evidence="10" id="KW-1185">Reference proteome</keyword>
<feature type="transmembrane region" description="Helical" evidence="8">
    <location>
        <begin position="339"/>
        <end position="356"/>
    </location>
</feature>
<dbReference type="Gene3D" id="3.30.70.1430">
    <property type="entry name" value="Multidrug efflux transporter AcrB pore domain"/>
    <property type="match status" value="2"/>
</dbReference>
<evidence type="ECO:0000256" key="5">
    <source>
        <dbReference type="ARBA" id="ARBA00022692"/>
    </source>
</evidence>
<dbReference type="GO" id="GO:0042910">
    <property type="term" value="F:xenobiotic transmembrane transporter activity"/>
    <property type="evidence" value="ECO:0007669"/>
    <property type="project" value="TreeGrafter"/>
</dbReference>
<dbReference type="Gene3D" id="3.30.70.1320">
    <property type="entry name" value="Multidrug efflux transporter AcrB pore domain like"/>
    <property type="match status" value="1"/>
</dbReference>
<feature type="transmembrane region" description="Helical" evidence="8">
    <location>
        <begin position="865"/>
        <end position="883"/>
    </location>
</feature>
<dbReference type="Pfam" id="PF00873">
    <property type="entry name" value="ACR_tran"/>
    <property type="match status" value="1"/>
</dbReference>
<feature type="transmembrane region" description="Helical" evidence="8">
    <location>
        <begin position="967"/>
        <end position="987"/>
    </location>
</feature>
<comment type="similarity">
    <text evidence="2">Belongs to the resistance-nodulation-cell division (RND) (TC 2.A.6) family.</text>
</comment>
<feature type="transmembrane region" description="Helical" evidence="8">
    <location>
        <begin position="536"/>
        <end position="555"/>
    </location>
</feature>
<dbReference type="PANTHER" id="PTHR32063">
    <property type="match status" value="1"/>
</dbReference>
<dbReference type="InterPro" id="IPR004763">
    <property type="entry name" value="CusA-like"/>
</dbReference>
<keyword evidence="6 8" id="KW-1133">Transmembrane helix</keyword>
<feature type="transmembrane region" description="Helical" evidence="8">
    <location>
        <begin position="475"/>
        <end position="501"/>
    </location>
</feature>
<dbReference type="AlphaFoldDB" id="A0A512B0B3"/>
<gene>
    <name evidence="9" type="ORF">AAE02nite_28910</name>
</gene>
<evidence type="ECO:0000313" key="9">
    <source>
        <dbReference type="EMBL" id="GEO05227.1"/>
    </source>
</evidence>
<evidence type="ECO:0000313" key="10">
    <source>
        <dbReference type="Proteomes" id="UP000321532"/>
    </source>
</evidence>
<feature type="transmembrane region" description="Helical" evidence="8">
    <location>
        <begin position="445"/>
        <end position="463"/>
    </location>
</feature>
<accession>A0A512B0B3</accession>
<evidence type="ECO:0000256" key="3">
    <source>
        <dbReference type="ARBA" id="ARBA00022448"/>
    </source>
</evidence>
<protein>
    <submittedName>
        <fullName evidence="9">Multidrug transporter AcrB</fullName>
    </submittedName>
</protein>
<dbReference type="InterPro" id="IPR027463">
    <property type="entry name" value="AcrB_DN_DC_subdom"/>
</dbReference>
<dbReference type="EMBL" id="BJYS01000021">
    <property type="protein sequence ID" value="GEO05227.1"/>
    <property type="molecule type" value="Genomic_DNA"/>
</dbReference>
<dbReference type="Gene3D" id="1.20.1640.10">
    <property type="entry name" value="Multidrug efflux transporter AcrB transmembrane domain"/>
    <property type="match status" value="2"/>
</dbReference>
<name>A0A512B0B3_9BACT</name>
<comment type="caution">
    <text evidence="9">The sequence shown here is derived from an EMBL/GenBank/DDBJ whole genome shotgun (WGS) entry which is preliminary data.</text>
</comment>
<dbReference type="SUPFAM" id="SSF82866">
    <property type="entry name" value="Multidrug efflux transporter AcrB transmembrane domain"/>
    <property type="match status" value="2"/>
</dbReference>
<feature type="transmembrane region" description="Helical" evidence="8">
    <location>
        <begin position="363"/>
        <end position="383"/>
    </location>
</feature>
<evidence type="ECO:0000256" key="8">
    <source>
        <dbReference type="SAM" id="Phobius"/>
    </source>
</evidence>
<comment type="subcellular location">
    <subcellularLocation>
        <location evidence="1">Cell membrane</location>
        <topology evidence="1">Multi-pass membrane protein</topology>
    </subcellularLocation>
</comment>
<sequence length="1033" mass="113154">MLNRIIHFALHNRLLVMVATTLLLVMGSSTAARMEVDVFPDLTAPTVVILTEAHGMAPEETERLVTFPIETAVNGATNVRRVRSSSSAGISIVWVEFEWGIDIFRARQIVSERMISVAERLPTGVGNPTLAPNSSIMGEIMLVSVTADKTSLMDLRTLADWNIRPRLLAIGGVSQVVVIGGEYKQYQVQASPQRMQYYKVSLKELLEATQKANTNAAGGFMNEFGNEYIIRGMGRTNDLTELGNSVIKVVNDLPVKVNDVADIKIGSAIKIGDASLKGNPAVILTVMKQPNTNTLKLTDEIDAALEDLDKTLPPDIHLNTQVFRQADFINASISNIQKTLLEGSIFVVIILFLFLMNWRATIISLLAIPVSLLTAVLTLKYLGFTINTMSLGGMAIAIGDLVDDAIIDVENVFRRLKENAHLPVAERRDKLTVIYEASTEIRSSVINATFIIIVAFVPLFFLSGMEGRLLAPLGIAFIVSLFASLIVAITLTPVLCSLLLTKDSMLLRQHRESWLVRQLNNWYEKALVRALRFKKLIIGATLVLFAVTLLVLSGLGRSFLPEFNEGSLVVSAVSLPGISLEESNRIGTAIEKTLLTVPEIKLTTRRTGRAELDEHAQGVNASEIDAPFTLEERSREEFMADVREKLATVGGANITIGQPIGHRIDHMLSGTRANIAIKIFGPDLPRLFALSKQIQTSIAGTKGLVDLSVEQQVEIPQIQIKAKREVLAKYGIPIGEFTEFIDVALAGEKVSEVYEGNRSFDLILRFNDENRGRIEHIRNTLIDTHEGDKVPLHLVAEVVSTSGPNTINRENVQRKTVVSANVTGRDQKSVVAEIQQKINAAVKLPEGYRIEYSGQFESEAEASQTLLYASLLALLVIFLLLYGEFKEVKLSSLILVNLPLALIGGVFSIYLTSGIISIPAIIGFITLFGIATRNGILLVSHYQTLEQEGYSLADTIIQGSRDRLSPILMTALTAALALIPLAMAGDLPGNEIQSPMAKVILGGLLTSTLLNIFIVPIVYSWIHAKKQTHENLN</sequence>
<feature type="transmembrane region" description="Helical" evidence="8">
    <location>
        <begin position="999"/>
        <end position="1022"/>
    </location>
</feature>
<feature type="transmembrane region" description="Helical" evidence="8">
    <location>
        <begin position="890"/>
        <end position="910"/>
    </location>
</feature>
<dbReference type="Gene3D" id="3.30.70.1440">
    <property type="entry name" value="Multidrug efflux transporter AcrB pore domain"/>
    <property type="match status" value="1"/>
</dbReference>
<evidence type="ECO:0000256" key="6">
    <source>
        <dbReference type="ARBA" id="ARBA00022989"/>
    </source>
</evidence>
<keyword evidence="4" id="KW-1003">Cell membrane</keyword>
<dbReference type="PRINTS" id="PR00702">
    <property type="entry name" value="ACRIFLAVINRP"/>
</dbReference>
<dbReference type="SUPFAM" id="SSF82693">
    <property type="entry name" value="Multidrug efflux transporter AcrB pore domain, PN1, PN2, PC1 and PC2 subdomains"/>
    <property type="match status" value="2"/>
</dbReference>
<feature type="transmembrane region" description="Helical" evidence="8">
    <location>
        <begin position="916"/>
        <end position="939"/>
    </location>
</feature>
<dbReference type="Gene3D" id="3.30.2090.10">
    <property type="entry name" value="Multidrug efflux transporter AcrB TolC docking domain, DN and DC subdomains"/>
    <property type="match status" value="2"/>
</dbReference>
<reference evidence="9 10" key="1">
    <citation type="submission" date="2019-07" db="EMBL/GenBank/DDBJ databases">
        <title>Whole genome shotgun sequence of Adhaeribacter aerolatus NBRC 106133.</title>
        <authorList>
            <person name="Hosoyama A."/>
            <person name="Uohara A."/>
            <person name="Ohji S."/>
            <person name="Ichikawa N."/>
        </authorList>
    </citation>
    <scope>NUCLEOTIDE SEQUENCE [LARGE SCALE GENOMIC DNA]</scope>
    <source>
        <strain evidence="9 10">NBRC 106133</strain>
    </source>
</reference>
<organism evidence="9 10">
    <name type="scientific">Adhaeribacter aerolatus</name>
    <dbReference type="NCBI Taxonomy" id="670289"/>
    <lineage>
        <taxon>Bacteria</taxon>
        <taxon>Pseudomonadati</taxon>
        <taxon>Bacteroidota</taxon>
        <taxon>Cytophagia</taxon>
        <taxon>Cytophagales</taxon>
        <taxon>Hymenobacteraceae</taxon>
        <taxon>Adhaeribacter</taxon>
    </lineage>
</organism>
<dbReference type="SUPFAM" id="SSF82714">
    <property type="entry name" value="Multidrug efflux transporter AcrB TolC docking domain, DN and DC subdomains"/>
    <property type="match status" value="2"/>
</dbReference>
<evidence type="ECO:0000256" key="2">
    <source>
        <dbReference type="ARBA" id="ARBA00010942"/>
    </source>
</evidence>
<dbReference type="GO" id="GO:0008324">
    <property type="term" value="F:monoatomic cation transmembrane transporter activity"/>
    <property type="evidence" value="ECO:0007669"/>
    <property type="project" value="InterPro"/>
</dbReference>
<evidence type="ECO:0000256" key="4">
    <source>
        <dbReference type="ARBA" id="ARBA00022475"/>
    </source>
</evidence>
<dbReference type="RefSeq" id="WP_146898735.1">
    <property type="nucleotide sequence ID" value="NZ_BJYS01000021.1"/>
</dbReference>
<dbReference type="GO" id="GO:0005886">
    <property type="term" value="C:plasma membrane"/>
    <property type="evidence" value="ECO:0007669"/>
    <property type="project" value="UniProtKB-SubCell"/>
</dbReference>
<keyword evidence="3" id="KW-0813">Transport</keyword>
<dbReference type="PANTHER" id="PTHR32063:SF4">
    <property type="entry name" value="SLR6043 PROTEIN"/>
    <property type="match status" value="1"/>
</dbReference>
<dbReference type="Proteomes" id="UP000321532">
    <property type="component" value="Unassembled WGS sequence"/>
</dbReference>
<keyword evidence="5 8" id="KW-0812">Transmembrane</keyword>
<dbReference type="InterPro" id="IPR001036">
    <property type="entry name" value="Acrflvin-R"/>
</dbReference>
<keyword evidence="7 8" id="KW-0472">Membrane</keyword>